<evidence type="ECO:0000313" key="1">
    <source>
        <dbReference type="EMBL" id="KAA8707902.1"/>
    </source>
</evidence>
<dbReference type="Proteomes" id="UP000323707">
    <property type="component" value="Unassembled WGS sequence"/>
</dbReference>
<name>A0A5M9QJU7_9HELI</name>
<gene>
    <name evidence="1" type="ORF">F4V45_08585</name>
</gene>
<accession>A0A5M9QJU7</accession>
<organism evidence="1 2">
    <name type="scientific">Helicobacter canis</name>
    <dbReference type="NCBI Taxonomy" id="29419"/>
    <lineage>
        <taxon>Bacteria</taxon>
        <taxon>Pseudomonadati</taxon>
        <taxon>Campylobacterota</taxon>
        <taxon>Epsilonproteobacteria</taxon>
        <taxon>Campylobacterales</taxon>
        <taxon>Helicobacteraceae</taxon>
        <taxon>Helicobacter</taxon>
    </lineage>
</organism>
<proteinExistence type="predicted"/>
<evidence type="ECO:0000313" key="2">
    <source>
        <dbReference type="Proteomes" id="UP000323707"/>
    </source>
</evidence>
<dbReference type="EMBL" id="VXKE01000021">
    <property type="protein sequence ID" value="KAA8707902.1"/>
    <property type="molecule type" value="Genomic_DNA"/>
</dbReference>
<sequence length="106" mass="13033">MIEHIAEIEADKTKQLAILREPLFLDSNHIELFEKQLEQFLLAIFSQPYERSFRRGRVMWQSFVEQRYKRAMYLLALEDRIKAPYRKLRQFLRAFWDSLKEKRSHT</sequence>
<reference evidence="1 2" key="1">
    <citation type="submission" date="2019-09" db="EMBL/GenBank/DDBJ databases">
        <title>Draft genome sequence of various Type strains from the CCUG.</title>
        <authorList>
            <person name="Pineiro-Iglesias B."/>
            <person name="Tunovic T."/>
            <person name="Unosson C."/>
            <person name="Inganas E."/>
            <person name="Ohlen M."/>
            <person name="Cardew S."/>
            <person name="Jensie-Markopoulos S."/>
            <person name="Salva-Serra F."/>
            <person name="Jaen-Luchoro D."/>
            <person name="Karlsson R."/>
            <person name="Svensson-Stadler L."/>
            <person name="Chun J."/>
            <person name="Moore E."/>
        </authorList>
    </citation>
    <scope>NUCLEOTIDE SEQUENCE [LARGE SCALE GENOMIC DNA]</scope>
    <source>
        <strain evidence="1 2">CCUG 32756T</strain>
    </source>
</reference>
<dbReference type="AlphaFoldDB" id="A0A5M9QJU7"/>
<protein>
    <submittedName>
        <fullName evidence="1">Uncharacterized protein</fullName>
    </submittedName>
</protein>
<comment type="caution">
    <text evidence="1">The sequence shown here is derived from an EMBL/GenBank/DDBJ whole genome shotgun (WGS) entry which is preliminary data.</text>
</comment>
<dbReference type="RefSeq" id="WP_150337897.1">
    <property type="nucleotide sequence ID" value="NZ_VXKE01000021.1"/>
</dbReference>